<evidence type="ECO:0000256" key="1">
    <source>
        <dbReference type="SAM" id="MobiDB-lite"/>
    </source>
</evidence>
<proteinExistence type="predicted"/>
<organism evidence="2 3">
    <name type="scientific">Babesia microti (strain RI)</name>
    <dbReference type="NCBI Taxonomy" id="1133968"/>
    <lineage>
        <taxon>Eukaryota</taxon>
        <taxon>Sar</taxon>
        <taxon>Alveolata</taxon>
        <taxon>Apicomplexa</taxon>
        <taxon>Aconoidasida</taxon>
        <taxon>Piroplasmida</taxon>
        <taxon>Babesiidae</taxon>
        <taxon>Babesia</taxon>
    </lineage>
</organism>
<sequence length="413" mass="47125">MASVRKVRVSFADDLVSNRINHIQISSDHSSTIKTPSEPKNERSSGNFSDMLLKRYNIAKGQFTTLAPEATLIGALPESKIALKRDEDFTIDTVGENPDDQCRDGINREIDTELAYISDIPPLDQLLTDLIAKTQNERDEIEASIEDVVSYLNGADSRLGKLDDEIRMATDKLTFLLYMDYTLADIVNLMDVINAEVNHLKNLKKIMINKLCSKARDDDLNVECDEYISKVMKLKGRIGDKYLTSSACDVLVQFHDLYPDDYVRSGLDSHVITILLFYSQLEMLLWDPLIFFPSSSAFLNTGEGDNAGESYIDTNSDITHFTWYKMASKFKSSDSFIRIITQKVYIDSVFDLFKIWEWCTFAHVDRLVETLKPVYEESQIIDTIEMMMTKLAKVGNPEALENLNIIRSYFRRA</sequence>
<name>A0A1N6LYH4_BABMR</name>
<protein>
    <submittedName>
        <fullName evidence="2">Uncharacterized protein</fullName>
    </submittedName>
</protein>
<dbReference type="RefSeq" id="XP_021337964.1">
    <property type="nucleotide sequence ID" value="XM_021482812.1"/>
</dbReference>
<evidence type="ECO:0000313" key="3">
    <source>
        <dbReference type="Proteomes" id="UP000002899"/>
    </source>
</evidence>
<reference evidence="2 3" key="2">
    <citation type="journal article" date="2013" name="PLoS ONE">
        <title>Whole genome mapping and re-organization of the nuclear and mitochondrial genomes of Babesia microti isolates.</title>
        <authorList>
            <person name="Cornillot E."/>
            <person name="Dassouli A."/>
            <person name="Garg A."/>
            <person name="Pachikara N."/>
            <person name="Randazzo S."/>
            <person name="Depoix D."/>
            <person name="Carcy B."/>
            <person name="Delbecq S."/>
            <person name="Frutos R."/>
            <person name="Silva J.C."/>
            <person name="Sutton R."/>
            <person name="Krause P.J."/>
            <person name="Mamoun C.B."/>
        </authorList>
    </citation>
    <scope>NUCLEOTIDE SEQUENCE [LARGE SCALE GENOMIC DNA]</scope>
    <source>
        <strain evidence="2 3">RI</strain>
    </source>
</reference>
<dbReference type="AlphaFoldDB" id="A0A1N6LYH4"/>
<dbReference type="KEGG" id="bmic:BmR1_04g09700"/>
<feature type="region of interest" description="Disordered" evidence="1">
    <location>
        <begin position="27"/>
        <end position="47"/>
    </location>
</feature>
<dbReference type="Proteomes" id="UP000002899">
    <property type="component" value="Chromosome IV"/>
</dbReference>
<dbReference type="GeneID" id="24426562"/>
<dbReference type="EMBL" id="LN871599">
    <property type="protein sequence ID" value="SIO73915.1"/>
    <property type="molecule type" value="Genomic_DNA"/>
</dbReference>
<dbReference type="VEuPathDB" id="PiroplasmaDB:BmR1_04g09700"/>
<reference evidence="2 3" key="1">
    <citation type="journal article" date="2012" name="Nucleic Acids Res.">
        <title>Sequencing of the smallest Apicomplexan genome from the human pathogen Babesia microti.</title>
        <authorList>
            <person name="Cornillot E."/>
            <person name="Hadj-Kaddour K."/>
            <person name="Dassouli A."/>
            <person name="Noel B."/>
            <person name="Ranwez V."/>
            <person name="Vacherie B."/>
            <person name="Augagneur Y."/>
            <person name="Bres V."/>
            <person name="Duclos A."/>
            <person name="Randazzo S."/>
            <person name="Carcy B."/>
            <person name="Debierre-Grockiego F."/>
            <person name="Delbecq S."/>
            <person name="Moubri-Menage K."/>
            <person name="Shams-Eldin H."/>
            <person name="Usmani-Brown S."/>
            <person name="Bringaud F."/>
            <person name="Wincker P."/>
            <person name="Vivares C.P."/>
            <person name="Schwarz R.T."/>
            <person name="Schetters T.P."/>
            <person name="Krause P.J."/>
            <person name="Gorenflot A."/>
            <person name="Berry V."/>
            <person name="Barbe V."/>
            <person name="Ben Mamoun C."/>
        </authorList>
    </citation>
    <scope>NUCLEOTIDE SEQUENCE [LARGE SCALE GENOMIC DNA]</scope>
    <source>
        <strain evidence="2 3">RI</strain>
    </source>
</reference>
<reference evidence="2 3" key="3">
    <citation type="journal article" date="2016" name="Sci. Rep.">
        <title>Genome-wide diversity and gene expression profiling of Babesia microti isolates identify polymorphic genes that mediate host-pathogen interactions.</title>
        <authorList>
            <person name="Silva J.C."/>
            <person name="Cornillot E."/>
            <person name="McCracken C."/>
            <person name="Usmani-Brown S."/>
            <person name="Dwivedi A."/>
            <person name="Ifeonu O.O."/>
            <person name="Crabtree J."/>
            <person name="Gotia H.T."/>
            <person name="Virji A.Z."/>
            <person name="Reynes C."/>
            <person name="Colinge J."/>
            <person name="Kumar V."/>
            <person name="Lawres L."/>
            <person name="Pazzi J.E."/>
            <person name="Pablo J.V."/>
            <person name="Hung C."/>
            <person name="Brancato J."/>
            <person name="Kumari P."/>
            <person name="Orvis J."/>
            <person name="Tretina K."/>
            <person name="Chibucos M."/>
            <person name="Ott S."/>
            <person name="Sadzewicz L."/>
            <person name="Sengamalay N."/>
            <person name="Shetty A.C."/>
            <person name="Su Q."/>
            <person name="Tallon L."/>
            <person name="Fraser C.M."/>
            <person name="Frutos R."/>
            <person name="Molina D.M."/>
            <person name="Krause P.J."/>
            <person name="Ben Mamoun C."/>
        </authorList>
    </citation>
    <scope>NUCLEOTIDE SEQUENCE [LARGE SCALE GENOMIC DNA]</scope>
    <source>
        <strain evidence="2 3">RI</strain>
    </source>
</reference>
<evidence type="ECO:0000313" key="2">
    <source>
        <dbReference type="EMBL" id="SIO73915.1"/>
    </source>
</evidence>
<keyword evidence="3" id="KW-1185">Reference proteome</keyword>
<accession>A0A1N6LYH4</accession>